<evidence type="ECO:0000313" key="14">
    <source>
        <dbReference type="Proteomes" id="UP000274429"/>
    </source>
</evidence>
<evidence type="ECO:0000313" key="13">
    <source>
        <dbReference type="EMBL" id="VDM33400.1"/>
    </source>
</evidence>
<dbReference type="GO" id="GO:0061723">
    <property type="term" value="P:glycophagy"/>
    <property type="evidence" value="ECO:0007669"/>
    <property type="project" value="TreeGrafter"/>
</dbReference>
<organism evidence="15">
    <name type="scientific">Hydatigena taeniaeformis</name>
    <name type="common">Feline tapeworm</name>
    <name type="synonym">Taenia taeniaeformis</name>
    <dbReference type="NCBI Taxonomy" id="6205"/>
    <lineage>
        <taxon>Eukaryota</taxon>
        <taxon>Metazoa</taxon>
        <taxon>Spiralia</taxon>
        <taxon>Lophotrochozoa</taxon>
        <taxon>Platyhelminthes</taxon>
        <taxon>Cestoda</taxon>
        <taxon>Eucestoda</taxon>
        <taxon>Cyclophyllidea</taxon>
        <taxon>Taeniidae</taxon>
        <taxon>Hydatigera</taxon>
    </lineage>
</organism>
<comment type="catalytic activity">
    <reaction evidence="11">
        <text>a 1,2-diacyl-sn-glycero-3-phosphoethanolamine(in) = a 1,2-diacyl-sn-glycero-3-phosphoethanolamine(out)</text>
        <dbReference type="Rhea" id="RHEA:38895"/>
        <dbReference type="ChEBI" id="CHEBI:64612"/>
    </reaction>
</comment>
<evidence type="ECO:0000313" key="15">
    <source>
        <dbReference type="WBParaSite" id="TTAC_0000877301-mRNA-1"/>
    </source>
</evidence>
<dbReference type="GO" id="GO:0043495">
    <property type="term" value="F:protein-membrane adaptor activity"/>
    <property type="evidence" value="ECO:0007669"/>
    <property type="project" value="TreeGrafter"/>
</dbReference>
<dbReference type="GO" id="GO:0061908">
    <property type="term" value="C:phagophore"/>
    <property type="evidence" value="ECO:0007669"/>
    <property type="project" value="TreeGrafter"/>
</dbReference>
<protein>
    <recommendedName>
        <fullName evidence="4">Autophagy-related protein 2</fullName>
    </recommendedName>
</protein>
<dbReference type="WBParaSite" id="TTAC_0000877301-mRNA-1">
    <property type="protein sequence ID" value="TTAC_0000877301-mRNA-1"/>
    <property type="gene ID" value="TTAC_0000877301"/>
</dbReference>
<feature type="region of interest" description="Disordered" evidence="12">
    <location>
        <begin position="320"/>
        <end position="340"/>
    </location>
</feature>
<dbReference type="InterPro" id="IPR026849">
    <property type="entry name" value="ATG2"/>
</dbReference>
<evidence type="ECO:0000256" key="1">
    <source>
        <dbReference type="ARBA" id="ARBA00004406"/>
    </source>
</evidence>
<dbReference type="GO" id="GO:0034727">
    <property type="term" value="P:piecemeal microautophagy of the nucleus"/>
    <property type="evidence" value="ECO:0007669"/>
    <property type="project" value="TreeGrafter"/>
</dbReference>
<keyword evidence="6" id="KW-0256">Endoplasmic reticulum</keyword>
<comment type="similarity">
    <text evidence="3">Belongs to the ATG2 family.</text>
</comment>
<dbReference type="GO" id="GO:0006869">
    <property type="term" value="P:lipid transport"/>
    <property type="evidence" value="ECO:0007669"/>
    <property type="project" value="UniProtKB-KW"/>
</dbReference>
<reference evidence="13 14" key="2">
    <citation type="submission" date="2018-11" db="EMBL/GenBank/DDBJ databases">
        <authorList>
            <consortium name="Pathogen Informatics"/>
        </authorList>
    </citation>
    <scope>NUCLEOTIDE SEQUENCE [LARGE SCALE GENOMIC DNA]</scope>
</reference>
<name>A0A0R3X5M0_HYDTA</name>
<evidence type="ECO:0000256" key="2">
    <source>
        <dbReference type="ARBA" id="ARBA00004623"/>
    </source>
</evidence>
<keyword evidence="7" id="KW-0072">Autophagy</keyword>
<dbReference type="GO" id="GO:0000422">
    <property type="term" value="P:autophagy of mitochondrion"/>
    <property type="evidence" value="ECO:0007669"/>
    <property type="project" value="TreeGrafter"/>
</dbReference>
<keyword evidence="9" id="KW-0472">Membrane</keyword>
<keyword evidence="14" id="KW-1185">Reference proteome</keyword>
<evidence type="ECO:0000256" key="4">
    <source>
        <dbReference type="ARBA" id="ARBA00018070"/>
    </source>
</evidence>
<gene>
    <name evidence="13" type="ORF">TTAC_LOCUS8758</name>
</gene>
<evidence type="ECO:0000256" key="7">
    <source>
        <dbReference type="ARBA" id="ARBA00023006"/>
    </source>
</evidence>
<dbReference type="PANTHER" id="PTHR13190">
    <property type="entry name" value="AUTOPHAGY-RELATED 2, ISOFORM A"/>
    <property type="match status" value="1"/>
</dbReference>
<dbReference type="STRING" id="6205.A0A0R3X5M0"/>
<dbReference type="Proteomes" id="UP000274429">
    <property type="component" value="Unassembled WGS sequence"/>
</dbReference>
<dbReference type="OrthoDB" id="6275194at2759"/>
<feature type="compositionally biased region" description="Low complexity" evidence="12">
    <location>
        <begin position="213"/>
        <end position="229"/>
    </location>
</feature>
<evidence type="ECO:0000256" key="8">
    <source>
        <dbReference type="ARBA" id="ARBA00023055"/>
    </source>
</evidence>
<comment type="subcellular location">
    <subcellularLocation>
        <location evidence="1">Endoplasmic reticulum membrane</location>
        <topology evidence="1">Peripheral membrane protein</topology>
    </subcellularLocation>
    <subcellularLocation>
        <location evidence="2">Preautophagosomal structure membrane</location>
        <topology evidence="2">Peripheral membrane protein</topology>
    </subcellularLocation>
</comment>
<evidence type="ECO:0000256" key="11">
    <source>
        <dbReference type="ARBA" id="ARBA00024615"/>
    </source>
</evidence>
<comment type="catalytic activity">
    <reaction evidence="10">
        <text>a 1,2-diacyl-sn-glycero-3-phospho-L-serine(in) = a 1,2-diacyl-sn-glycero-3-phospho-L-serine(out)</text>
        <dbReference type="Rhea" id="RHEA:38663"/>
        <dbReference type="ChEBI" id="CHEBI:57262"/>
    </reaction>
</comment>
<keyword evidence="5" id="KW-0813">Transport</keyword>
<dbReference type="GO" id="GO:0000045">
    <property type="term" value="P:autophagosome assembly"/>
    <property type="evidence" value="ECO:0007669"/>
    <property type="project" value="TreeGrafter"/>
</dbReference>
<reference evidence="15" key="1">
    <citation type="submission" date="2017-02" db="UniProtKB">
        <authorList>
            <consortium name="WormBaseParasite"/>
        </authorList>
    </citation>
    <scope>IDENTIFICATION</scope>
</reference>
<dbReference type="GO" id="GO:0061709">
    <property type="term" value="P:reticulophagy"/>
    <property type="evidence" value="ECO:0007669"/>
    <property type="project" value="TreeGrafter"/>
</dbReference>
<evidence type="ECO:0000256" key="12">
    <source>
        <dbReference type="SAM" id="MobiDB-lite"/>
    </source>
</evidence>
<evidence type="ECO:0000256" key="6">
    <source>
        <dbReference type="ARBA" id="ARBA00022824"/>
    </source>
</evidence>
<evidence type="ECO:0000256" key="5">
    <source>
        <dbReference type="ARBA" id="ARBA00022448"/>
    </source>
</evidence>
<feature type="region of interest" description="Disordered" evidence="12">
    <location>
        <begin position="209"/>
        <end position="251"/>
    </location>
</feature>
<sequence length="747" mass="80275">MAFWNATQHSPLESNQLQLLGDKIVCSDVYLNIERLNVTLAEQNIPLAICVAYVGQLAVHLLSGKLEFIDLEVVVQTTLHNFSSQNDGMFNSLISSVTALAFAAASVADGDTVVEPPAADSQCVEKIVQKVDTLMRNLGNADSTAPSLVDDVVIERAARLIDILFLGATVVLRDLRLRVQCPLALNGAHRVCDLRLQIQILEITNGEGTDVESAQSSSSSTTIPTSVTSPHHEHRRECPKTLPKPTSPAAVENKGGGGNLWSWFWSKTWIFGLGSTSLKSPANGGAEGSLGSSPFAQKLFRFEGATLHWDLWDTSIGQTSPLLSSSSTKSTSVSSPSTSIHDSISLNDGFFSGPEPESMVASACLLSLLGPDNYVALHIRHDSTILSRIISSSAQTSSPTLIDVNVDLGPVVACLCPTQIFWLGAMVTQLTKLFQAYNTVQKARHQVDGNSTPSNMDSSDPKAGPLVDLDISVEDDSMTSIDSNMFRSCLGASSFPFLDEAPPFTDSPPFSVCARCRLFTLTLFHTDEAASFSTTFGPRSISIDSSGGEESFHEAISTTLDSEPAQGTLKNQNDFFATVSGADGGVSGVLAAKRSVGVAQWLENVNAKLAQCTQGRNHLLLSLGFCELEGSPFIKQMVELGEDTGRETIFPPRGLLTCRVEGLLLSESLFSQDGSSPPHIVNGLLKYDTIINATEPSIPGSVAFTAVGKEYSLRLLFGKWEFYKCRFRTPTVADIQPTPFFEAFISS</sequence>
<accession>A0A0R3X5M0</accession>
<proteinExistence type="inferred from homology"/>
<dbReference type="GO" id="GO:0005789">
    <property type="term" value="C:endoplasmic reticulum membrane"/>
    <property type="evidence" value="ECO:0007669"/>
    <property type="project" value="UniProtKB-SubCell"/>
</dbReference>
<dbReference type="EMBL" id="UYWX01020578">
    <property type="protein sequence ID" value="VDM33400.1"/>
    <property type="molecule type" value="Genomic_DNA"/>
</dbReference>
<evidence type="ECO:0000256" key="9">
    <source>
        <dbReference type="ARBA" id="ARBA00023136"/>
    </source>
</evidence>
<dbReference type="AlphaFoldDB" id="A0A0R3X5M0"/>
<dbReference type="GO" id="GO:0034045">
    <property type="term" value="C:phagophore assembly site membrane"/>
    <property type="evidence" value="ECO:0007669"/>
    <property type="project" value="UniProtKB-SubCell"/>
</dbReference>
<evidence type="ECO:0000256" key="10">
    <source>
        <dbReference type="ARBA" id="ARBA00024479"/>
    </source>
</evidence>
<dbReference type="PANTHER" id="PTHR13190:SF1">
    <property type="entry name" value="AUTOPHAGY-RELATED 2, ISOFORM A"/>
    <property type="match status" value="1"/>
</dbReference>
<keyword evidence="8" id="KW-0445">Lipid transport</keyword>
<evidence type="ECO:0000256" key="3">
    <source>
        <dbReference type="ARBA" id="ARBA00009714"/>
    </source>
</evidence>
<dbReference type="GO" id="GO:0032266">
    <property type="term" value="F:phosphatidylinositol-3-phosphate binding"/>
    <property type="evidence" value="ECO:0007669"/>
    <property type="project" value="TreeGrafter"/>
</dbReference>